<dbReference type="Proteomes" id="UP000308199">
    <property type="component" value="Unassembled WGS sequence"/>
</dbReference>
<keyword evidence="4 6" id="KW-0472">Membrane</keyword>
<evidence type="ECO:0000256" key="6">
    <source>
        <dbReference type="SAM" id="Phobius"/>
    </source>
</evidence>
<feature type="transmembrane region" description="Helical" evidence="6">
    <location>
        <begin position="282"/>
        <end position="299"/>
    </location>
</feature>
<feature type="transmembrane region" description="Helical" evidence="6">
    <location>
        <begin position="106"/>
        <end position="130"/>
    </location>
</feature>
<dbReference type="PANTHER" id="PTHR12778:SF9">
    <property type="entry name" value="ACETYL-COENZYME A TRANSPORTER 1"/>
    <property type="match status" value="1"/>
</dbReference>
<dbReference type="InterPro" id="IPR024371">
    <property type="entry name" value="AcetylCoA_trans_1-like"/>
</dbReference>
<dbReference type="OrthoDB" id="6415790at2759"/>
<evidence type="ECO:0000256" key="5">
    <source>
        <dbReference type="SAM" id="MobiDB-lite"/>
    </source>
</evidence>
<dbReference type="AlphaFoldDB" id="A0A4V3XE36"/>
<sequence length="518" mass="57475">MSDLDDAKTNSQPVSKSKPRQRRKQPSPDSDSDSMPRNGVVSSLESIHIPPRMPKSANDGSSLEEVELSLLNEDERRVAAANLTRDDAYVSKAKAGMSTKDKRGMILLIVLYLIQGVPLGLAFGSVPFLLREHLSYSQLAVFALASYPYSLKLLWSPIVDSSFFQSVGRRKSWIIPMQLIIGSLMLWIANNVQVLLDEPAENINKLTFIFTTLVLISATQDIAVDGWALTLLAHENLSYASTCQTIGLNSGYFASFTVFLAFNSDAFAARWGLPVLSLSTYLKFWAIICYSVTFWLIFAKKEEKASSEDDDMDLVKVYKIIWGICKLPHVQSLLVIHFVCKIGFQANEAVTSLKLVEKGLGREDLALAVLIDFPCQMLGGYLAARWSAGDKPLRPWLAAFWVRLGFAAVWTIIVANFPKPPISNTYFAFLVDNPIRWNKIGDGTSETILEATECVSDLGKSHCADIDGTCVTERDGYFIVSTVCLLLGVLLLVGYVTPTARRLQAMPTSRWRVNNIPH</sequence>
<evidence type="ECO:0008006" key="9">
    <source>
        <dbReference type="Google" id="ProtNLM"/>
    </source>
</evidence>
<feature type="transmembrane region" description="Helical" evidence="6">
    <location>
        <begin position="245"/>
        <end position="262"/>
    </location>
</feature>
<evidence type="ECO:0000313" key="7">
    <source>
        <dbReference type="EMBL" id="THH12143.1"/>
    </source>
</evidence>
<feature type="region of interest" description="Disordered" evidence="5">
    <location>
        <begin position="1"/>
        <end position="61"/>
    </location>
</feature>
<keyword evidence="8" id="KW-1185">Reference proteome</keyword>
<name>A0A4V3XE36_9AGAM</name>
<gene>
    <name evidence="7" type="ORF">EW145_g166</name>
</gene>
<dbReference type="GO" id="GO:0035348">
    <property type="term" value="P:acetyl-CoA transmembrane transport"/>
    <property type="evidence" value="ECO:0007669"/>
    <property type="project" value="InterPro"/>
</dbReference>
<evidence type="ECO:0000256" key="2">
    <source>
        <dbReference type="ARBA" id="ARBA00022692"/>
    </source>
</evidence>
<dbReference type="Pfam" id="PF13000">
    <property type="entry name" value="Acatn"/>
    <property type="match status" value="3"/>
</dbReference>
<feature type="transmembrane region" description="Helical" evidence="6">
    <location>
        <begin position="208"/>
        <end position="233"/>
    </location>
</feature>
<protein>
    <recommendedName>
        <fullName evidence="9">Major facilitator superfamily associated domain-containing protein</fullName>
    </recommendedName>
</protein>
<evidence type="ECO:0000313" key="8">
    <source>
        <dbReference type="Proteomes" id="UP000308199"/>
    </source>
</evidence>
<dbReference type="InterPro" id="IPR004752">
    <property type="entry name" value="AmpG_permease/AT-1"/>
</dbReference>
<feature type="compositionally biased region" description="Low complexity" evidence="5">
    <location>
        <begin position="27"/>
        <end position="36"/>
    </location>
</feature>
<keyword evidence="2 6" id="KW-0812">Transmembrane</keyword>
<dbReference type="GO" id="GO:0016020">
    <property type="term" value="C:membrane"/>
    <property type="evidence" value="ECO:0007669"/>
    <property type="project" value="UniProtKB-SubCell"/>
</dbReference>
<feature type="transmembrane region" description="Helical" evidence="6">
    <location>
        <begin position="365"/>
        <end position="384"/>
    </location>
</feature>
<proteinExistence type="predicted"/>
<organism evidence="7 8">
    <name type="scientific">Phellinidium pouzarii</name>
    <dbReference type="NCBI Taxonomy" id="167371"/>
    <lineage>
        <taxon>Eukaryota</taxon>
        <taxon>Fungi</taxon>
        <taxon>Dikarya</taxon>
        <taxon>Basidiomycota</taxon>
        <taxon>Agaricomycotina</taxon>
        <taxon>Agaricomycetes</taxon>
        <taxon>Hymenochaetales</taxon>
        <taxon>Hymenochaetaceae</taxon>
        <taxon>Phellinidium</taxon>
    </lineage>
</organism>
<dbReference type="PANTHER" id="PTHR12778">
    <property type="entry name" value="SOLUTE CARRIER FAMILY 33 ACETYL-COA TRANSPORTER -RELATED"/>
    <property type="match status" value="1"/>
</dbReference>
<feature type="transmembrane region" description="Helical" evidence="6">
    <location>
        <begin position="396"/>
        <end position="417"/>
    </location>
</feature>
<evidence type="ECO:0000256" key="1">
    <source>
        <dbReference type="ARBA" id="ARBA00004141"/>
    </source>
</evidence>
<dbReference type="GO" id="GO:0008521">
    <property type="term" value="F:acetyl-CoA transmembrane transporter activity"/>
    <property type="evidence" value="ECO:0007669"/>
    <property type="project" value="InterPro"/>
</dbReference>
<feature type="transmembrane region" description="Helical" evidence="6">
    <location>
        <begin position="477"/>
        <end position="496"/>
    </location>
</feature>
<dbReference type="SUPFAM" id="SSF103473">
    <property type="entry name" value="MFS general substrate transporter"/>
    <property type="match status" value="1"/>
</dbReference>
<comment type="caution">
    <text evidence="7">The sequence shown here is derived from an EMBL/GenBank/DDBJ whole genome shotgun (WGS) entry which is preliminary data.</text>
</comment>
<keyword evidence="3 6" id="KW-1133">Transmembrane helix</keyword>
<comment type="subcellular location">
    <subcellularLocation>
        <location evidence="1">Membrane</location>
        <topology evidence="1">Multi-pass membrane protein</topology>
    </subcellularLocation>
</comment>
<evidence type="ECO:0000256" key="3">
    <source>
        <dbReference type="ARBA" id="ARBA00022989"/>
    </source>
</evidence>
<dbReference type="EMBL" id="SGPK01000003">
    <property type="protein sequence ID" value="THH12143.1"/>
    <property type="molecule type" value="Genomic_DNA"/>
</dbReference>
<accession>A0A4V3XE36</accession>
<reference evidence="7 8" key="1">
    <citation type="submission" date="2019-02" db="EMBL/GenBank/DDBJ databases">
        <title>Genome sequencing of the rare red list fungi Phellinidium pouzarii.</title>
        <authorList>
            <person name="Buettner E."/>
            <person name="Kellner H."/>
        </authorList>
    </citation>
    <scope>NUCLEOTIDE SEQUENCE [LARGE SCALE GENOMIC DNA]</scope>
    <source>
        <strain evidence="7 8">DSM 108285</strain>
    </source>
</reference>
<evidence type="ECO:0000256" key="4">
    <source>
        <dbReference type="ARBA" id="ARBA00023136"/>
    </source>
</evidence>
<feature type="transmembrane region" description="Helical" evidence="6">
    <location>
        <begin position="175"/>
        <end position="196"/>
    </location>
</feature>
<dbReference type="InterPro" id="IPR036259">
    <property type="entry name" value="MFS_trans_sf"/>
</dbReference>
<dbReference type="FunFam" id="1.20.1250.20:FF:000289">
    <property type="entry name" value="Acetyl-coenzyme A transporter 1"/>
    <property type="match status" value="1"/>
</dbReference>